<dbReference type="PANTHER" id="PTHR31559">
    <property type="entry name" value="PYRIDOXAL 5'-PHOSPHATE SYNTHASE SUBUNIT SNO"/>
    <property type="match status" value="1"/>
</dbReference>
<name>A0A160VAN1_9ZZZZ</name>
<evidence type="ECO:0000256" key="7">
    <source>
        <dbReference type="ARBA" id="ARBA00049534"/>
    </source>
</evidence>
<dbReference type="GO" id="GO:0042823">
    <property type="term" value="P:pyridoxal phosphate biosynthetic process"/>
    <property type="evidence" value="ECO:0007669"/>
    <property type="project" value="InterPro"/>
</dbReference>
<dbReference type="PROSITE" id="PS51130">
    <property type="entry name" value="PDXT_SNO_2"/>
    <property type="match status" value="1"/>
</dbReference>
<dbReference type="HAMAP" id="MF_01615">
    <property type="entry name" value="PdxT"/>
    <property type="match status" value="1"/>
</dbReference>
<dbReference type="PROSITE" id="PS01236">
    <property type="entry name" value="PDXT_SNO_1"/>
    <property type="match status" value="1"/>
</dbReference>
<dbReference type="GO" id="GO:0008614">
    <property type="term" value="P:pyridoxine metabolic process"/>
    <property type="evidence" value="ECO:0007669"/>
    <property type="project" value="TreeGrafter"/>
</dbReference>
<evidence type="ECO:0000256" key="5">
    <source>
        <dbReference type="ARBA" id="ARBA00022962"/>
    </source>
</evidence>
<accession>A0A160VAN1</accession>
<evidence type="ECO:0000256" key="4">
    <source>
        <dbReference type="ARBA" id="ARBA00022898"/>
    </source>
</evidence>
<protein>
    <recommendedName>
        <fullName evidence="2">glutaminase</fullName>
        <ecNumber evidence="2">3.5.1.2</ecNumber>
    </recommendedName>
</protein>
<keyword evidence="8" id="KW-0328">Glycosyltransferase</keyword>
<dbReference type="PANTHER" id="PTHR31559:SF0">
    <property type="entry name" value="PYRIDOXAL 5'-PHOSPHATE SYNTHASE SUBUNIT SNO1-RELATED"/>
    <property type="match status" value="1"/>
</dbReference>
<dbReference type="Pfam" id="PF01174">
    <property type="entry name" value="SNO"/>
    <property type="match status" value="1"/>
</dbReference>
<dbReference type="PIRSF" id="PIRSF005639">
    <property type="entry name" value="Glut_amidoT_SNO"/>
    <property type="match status" value="1"/>
</dbReference>
<dbReference type="FunFam" id="3.40.50.880:FF:000010">
    <property type="entry name" value="uncharacterized protein LOC100176842 isoform X2"/>
    <property type="match status" value="1"/>
</dbReference>
<dbReference type="CDD" id="cd01749">
    <property type="entry name" value="GATase1_PB"/>
    <property type="match status" value="1"/>
</dbReference>
<organism evidence="8">
    <name type="scientific">hydrothermal vent metagenome</name>
    <dbReference type="NCBI Taxonomy" id="652676"/>
    <lineage>
        <taxon>unclassified sequences</taxon>
        <taxon>metagenomes</taxon>
        <taxon>ecological metagenomes</taxon>
    </lineage>
</organism>
<keyword evidence="8" id="KW-0808">Transferase</keyword>
<evidence type="ECO:0000256" key="3">
    <source>
        <dbReference type="ARBA" id="ARBA00022801"/>
    </source>
</evidence>
<proteinExistence type="inferred from homology"/>
<evidence type="ECO:0000256" key="1">
    <source>
        <dbReference type="ARBA" id="ARBA00008345"/>
    </source>
</evidence>
<evidence type="ECO:0000256" key="2">
    <source>
        <dbReference type="ARBA" id="ARBA00012918"/>
    </source>
</evidence>
<dbReference type="PROSITE" id="PS51273">
    <property type="entry name" value="GATASE_TYPE_1"/>
    <property type="match status" value="1"/>
</dbReference>
<dbReference type="InterPro" id="IPR029062">
    <property type="entry name" value="Class_I_gatase-like"/>
</dbReference>
<keyword evidence="3" id="KW-0378">Hydrolase</keyword>
<dbReference type="SUPFAM" id="SSF52317">
    <property type="entry name" value="Class I glutamine amidotransferase-like"/>
    <property type="match status" value="1"/>
</dbReference>
<reference evidence="8" key="1">
    <citation type="submission" date="2015-10" db="EMBL/GenBank/DDBJ databases">
        <authorList>
            <person name="Gilbert D.G."/>
        </authorList>
    </citation>
    <scope>NUCLEOTIDE SEQUENCE</scope>
</reference>
<dbReference type="GO" id="GO:0016757">
    <property type="term" value="F:glycosyltransferase activity"/>
    <property type="evidence" value="ECO:0007669"/>
    <property type="project" value="UniProtKB-KW"/>
</dbReference>
<keyword evidence="4" id="KW-0663">Pyridoxal phosphate</keyword>
<evidence type="ECO:0000313" key="8">
    <source>
        <dbReference type="EMBL" id="CUV03159.1"/>
    </source>
</evidence>
<dbReference type="InterPro" id="IPR021196">
    <property type="entry name" value="PdxT/SNO_CS"/>
</dbReference>
<dbReference type="GO" id="GO:0016829">
    <property type="term" value="F:lyase activity"/>
    <property type="evidence" value="ECO:0007669"/>
    <property type="project" value="UniProtKB-KW"/>
</dbReference>
<dbReference type="NCBIfam" id="TIGR03800">
    <property type="entry name" value="PLP_synth_Pdx2"/>
    <property type="match status" value="1"/>
</dbReference>
<dbReference type="GO" id="GO:0004359">
    <property type="term" value="F:glutaminase activity"/>
    <property type="evidence" value="ECO:0007669"/>
    <property type="project" value="UniProtKB-EC"/>
</dbReference>
<dbReference type="EC" id="3.5.1.2" evidence="2"/>
<dbReference type="InterPro" id="IPR002161">
    <property type="entry name" value="PdxT/SNO"/>
</dbReference>
<dbReference type="AlphaFoldDB" id="A0A160VAN1"/>
<dbReference type="GO" id="GO:1903600">
    <property type="term" value="C:glutaminase complex"/>
    <property type="evidence" value="ECO:0007669"/>
    <property type="project" value="TreeGrafter"/>
</dbReference>
<comment type="similarity">
    <text evidence="1">Belongs to the glutaminase PdxT/SNO family.</text>
</comment>
<dbReference type="Gene3D" id="3.40.50.880">
    <property type="match status" value="1"/>
</dbReference>
<dbReference type="GO" id="GO:0005829">
    <property type="term" value="C:cytosol"/>
    <property type="evidence" value="ECO:0007669"/>
    <property type="project" value="TreeGrafter"/>
</dbReference>
<dbReference type="EMBL" id="FAXA01000359">
    <property type="protein sequence ID" value="CUV03159.1"/>
    <property type="molecule type" value="Genomic_DNA"/>
</dbReference>
<gene>
    <name evidence="8" type="ORF">MGWOODY_Clf1617</name>
</gene>
<comment type="catalytic activity">
    <reaction evidence="7">
        <text>L-glutamine + H2O = L-glutamate + NH4(+)</text>
        <dbReference type="Rhea" id="RHEA:15889"/>
        <dbReference type="ChEBI" id="CHEBI:15377"/>
        <dbReference type="ChEBI" id="CHEBI:28938"/>
        <dbReference type="ChEBI" id="CHEBI:29985"/>
        <dbReference type="ChEBI" id="CHEBI:58359"/>
        <dbReference type="EC" id="3.5.1.2"/>
    </reaction>
</comment>
<sequence length="207" mass="22542">MEIGVLAIQGDFAEHIAVLGKLGVTAREVRLPEHLNSLDGLIIPGGESTTLSRLMTIYNLREPIEEMAVQGRAIWGTCAGMIMLSREITEKDPIPLGVMDIGVQRNAFGRQVDSFEQFLDIRSLGLDPFRAIFIRAPVIIRVGQGVEVLSALEADRPVAVRQGKLIATSFHPELTNDYRFHSYFLELAGANGNSATPQINSTGNDAG</sequence>
<evidence type="ECO:0000256" key="6">
    <source>
        <dbReference type="ARBA" id="ARBA00023239"/>
    </source>
</evidence>
<keyword evidence="6" id="KW-0456">Lyase</keyword>
<keyword evidence="5 8" id="KW-0315">Glutamine amidotransferase</keyword>